<keyword evidence="4" id="KW-0472">Membrane</keyword>
<feature type="compositionally biased region" description="Basic and acidic residues" evidence="5">
    <location>
        <begin position="1014"/>
        <end position="1030"/>
    </location>
</feature>
<feature type="compositionally biased region" description="Basic and acidic residues" evidence="5">
    <location>
        <begin position="392"/>
        <end position="401"/>
    </location>
</feature>
<dbReference type="PANTHER" id="PTHR16023:SF0">
    <property type="entry name" value="PROTEIN VAC14 HOMOLOG"/>
    <property type="match status" value="1"/>
</dbReference>
<evidence type="ECO:0000259" key="6">
    <source>
        <dbReference type="Pfam" id="PF11916"/>
    </source>
</evidence>
<feature type="compositionally biased region" description="Polar residues" evidence="5">
    <location>
        <begin position="374"/>
        <end position="391"/>
    </location>
</feature>
<feature type="region of interest" description="Disordered" evidence="5">
    <location>
        <begin position="966"/>
        <end position="1044"/>
    </location>
</feature>
<dbReference type="EMBL" id="OZ004259">
    <property type="protein sequence ID" value="CAK7916049.1"/>
    <property type="molecule type" value="Genomic_DNA"/>
</dbReference>
<dbReference type="InterPro" id="IPR011989">
    <property type="entry name" value="ARM-like"/>
</dbReference>
<evidence type="ECO:0000313" key="7">
    <source>
        <dbReference type="EMBL" id="CAK7916049.1"/>
    </source>
</evidence>
<evidence type="ECO:0000256" key="4">
    <source>
        <dbReference type="ARBA" id="ARBA00023136"/>
    </source>
</evidence>
<dbReference type="Pfam" id="PF12755">
    <property type="entry name" value="Vac14_Fab1_bd"/>
    <property type="match status" value="1"/>
</dbReference>
<evidence type="ECO:0000256" key="2">
    <source>
        <dbReference type="ARBA" id="ARBA00010225"/>
    </source>
</evidence>
<organism evidence="7 8">
    <name type="scientific">[Candida] anglica</name>
    <dbReference type="NCBI Taxonomy" id="148631"/>
    <lineage>
        <taxon>Eukaryota</taxon>
        <taxon>Fungi</taxon>
        <taxon>Dikarya</taxon>
        <taxon>Ascomycota</taxon>
        <taxon>Saccharomycotina</taxon>
        <taxon>Pichiomycetes</taxon>
        <taxon>Debaryomycetaceae</taxon>
        <taxon>Kurtzmaniella</taxon>
    </lineage>
</organism>
<feature type="domain" description="Vacuolar protein 14 C-terminal Fig4-binding" evidence="6">
    <location>
        <begin position="730"/>
        <end position="910"/>
    </location>
</feature>
<dbReference type="PANTHER" id="PTHR16023">
    <property type="entry name" value="TAX1 BINDING PROTEIN-RELATED"/>
    <property type="match status" value="1"/>
</dbReference>
<gene>
    <name evidence="7" type="primary">VAC14</name>
    <name evidence="7" type="ORF">CAAN4_G02014</name>
</gene>
<proteinExistence type="inferred from homology"/>
<accession>A0ABP0EGN9</accession>
<dbReference type="Pfam" id="PF11916">
    <property type="entry name" value="Vac14_Fig4_bd"/>
    <property type="match status" value="1"/>
</dbReference>
<sequence length="1044" mass="116958">MEEKVLDSSLIKDLSNHIYEKRKATAFQIESFTKSALAKNDSQTIYKIINELTELTNNGTNSAKMGAITALGSVSVALGSFAIAYFLEEIIKPIIATFRDTDARVRYYACESLYNIAKIARGEILLYFNEVFDILCILVTDSESSVKNAADILDRLIKDIVSAKSTSYVSILHQKDEQSQLQSGVQGSNHDDTNNGIPSHVIDPTTGVAIQVNNVQDVQKAFSLPKFIPTLLERMYTIDPFAKKFLISWLELFDDIPALELITFIPNFLEPLIKFLTNNSPSDVRIETQNLLNIFLKEIKGIHKVKLQVKRQQLLHEEELKKEMAVLDIDEVLDDEKGKLGSGDGTTGTSAGISTGTNTGEVSGVSEGTGSGGNPSESIANSGASKSNIEGNETKNLKSDVDQFNLDEDQESIKSESTTIMRKSDDALETTISPEDFPLNGDDGELFLNGQDIFIDYPKIIDILLSFLRSPDEAGKKYNDTKNETHEVYLEIQFTILKWLQEILIISPTSFIKCFPDCVSITLKNIEATDGKFYELRNQFSKFNLSLQGLLIDLNESGSVDDKDHIKENGSEEISEEPPRIPERSVEQVSENLLRGINREVYDEFTEFQLNKTLQAILTECFTSVNELSRITGLDWLIFLYSTNPTSFFDEIEGKNNGGVKIDLTALLRSSTDSSNNVISKVLQLLSKISETNQPFFKGFMIELITFFEKEMPDNSEDGVSLSRQHNGALTRHKIEFIIRKLCVTLNSEKIFKTLSEVLVTLENLNLDFMDLMTVTLNNILLTTQELSSFRKKLKNLDIYKLEDWSLFATLFQSWCHNAPSALSLCLLTSNYELAFLIIKNLCEQEISFQLLTQLDILVQLLESPIFVKLRLQLLEPEKNPYLYKTLYGLLMILPQSSTFTSLKNRLSSVSHVTGLSAPTAATISVSGPGTPTSGATPAGTNSQLSIKRKRVLDMLEKFTKVQEKHEIHQKIPRHTSHNVSTSASVSEPGLDDEASRGYRETKKERLLPYQSVETKKEYLGDSKPSDTTRRKTSGRFGLTRFNG</sequence>
<comment type="subcellular location">
    <subcellularLocation>
        <location evidence="1">Endomembrane system</location>
    </subcellularLocation>
</comment>
<evidence type="ECO:0000313" key="8">
    <source>
        <dbReference type="Proteomes" id="UP001497600"/>
    </source>
</evidence>
<protein>
    <submittedName>
        <fullName evidence="7">Vacuole morphology and inheritance protein 14</fullName>
    </submittedName>
</protein>
<evidence type="ECO:0000256" key="1">
    <source>
        <dbReference type="ARBA" id="ARBA00004308"/>
    </source>
</evidence>
<dbReference type="InterPro" id="IPR016024">
    <property type="entry name" value="ARM-type_fold"/>
</dbReference>
<comment type="similarity">
    <text evidence="2">Belongs to the VAC14 family.</text>
</comment>
<dbReference type="Proteomes" id="UP001497600">
    <property type="component" value="Chromosome G"/>
</dbReference>
<dbReference type="SUPFAM" id="SSF48371">
    <property type="entry name" value="ARM repeat"/>
    <property type="match status" value="1"/>
</dbReference>
<reference evidence="7 8" key="1">
    <citation type="submission" date="2024-01" db="EMBL/GenBank/DDBJ databases">
        <authorList>
            <consortium name="Genoscope - CEA"/>
            <person name="William W."/>
        </authorList>
    </citation>
    <scope>NUCLEOTIDE SEQUENCE [LARGE SCALE GENOMIC DNA]</scope>
    <source>
        <strain evidence="7 8">29B2s-10</strain>
    </source>
</reference>
<evidence type="ECO:0000256" key="3">
    <source>
        <dbReference type="ARBA" id="ARBA00022737"/>
    </source>
</evidence>
<dbReference type="InterPro" id="IPR021841">
    <property type="entry name" value="VAC14_Fig4p-bd"/>
</dbReference>
<dbReference type="InterPro" id="IPR026825">
    <property type="entry name" value="Vac14"/>
</dbReference>
<feature type="region of interest" description="Disordered" evidence="5">
    <location>
        <begin position="337"/>
        <end position="412"/>
    </location>
</feature>
<evidence type="ECO:0000256" key="5">
    <source>
        <dbReference type="SAM" id="MobiDB-lite"/>
    </source>
</evidence>
<keyword evidence="3" id="KW-0677">Repeat</keyword>
<name>A0ABP0EGN9_9ASCO</name>
<feature type="compositionally biased region" description="Low complexity" evidence="5">
    <location>
        <begin position="347"/>
        <end position="366"/>
    </location>
</feature>
<dbReference type="Gene3D" id="1.25.10.10">
    <property type="entry name" value="Leucine-rich Repeat Variant"/>
    <property type="match status" value="1"/>
</dbReference>
<keyword evidence="8" id="KW-1185">Reference proteome</keyword>
<feature type="compositionally biased region" description="Basic and acidic residues" evidence="5">
    <location>
        <begin position="994"/>
        <end position="1007"/>
    </location>
</feature>